<reference evidence="2" key="1">
    <citation type="journal article" date="2021" name="ISME J.">
        <title>Mercury methylation by metabolically versatile and cosmopolitan marine bacteria.</title>
        <authorList>
            <person name="Lin H."/>
            <person name="Ascher D.B."/>
            <person name="Myung Y."/>
            <person name="Lamborg C.H."/>
            <person name="Hallam S.J."/>
            <person name="Gionfriddo C.M."/>
            <person name="Holt K.E."/>
            <person name="Moreau J.W."/>
        </authorList>
    </citation>
    <scope>NUCLEOTIDE SEQUENCE</scope>
    <source>
        <strain evidence="2">SI075_bin30</strain>
    </source>
</reference>
<evidence type="ECO:0000313" key="2">
    <source>
        <dbReference type="EMBL" id="MBT4870728.1"/>
    </source>
</evidence>
<comment type="caution">
    <text evidence="2">The sequence shown here is derived from an EMBL/GenBank/DDBJ whole genome shotgun (WGS) entry which is preliminary data.</text>
</comment>
<dbReference type="EMBL" id="JABJNZ010000055">
    <property type="protein sequence ID" value="MBT4870728.1"/>
    <property type="molecule type" value="Genomic_DNA"/>
</dbReference>
<evidence type="ECO:0000256" key="1">
    <source>
        <dbReference type="SAM" id="Phobius"/>
    </source>
</evidence>
<evidence type="ECO:0000313" key="3">
    <source>
        <dbReference type="Proteomes" id="UP000722459"/>
    </source>
</evidence>
<feature type="transmembrane region" description="Helical" evidence="1">
    <location>
        <begin position="162"/>
        <end position="187"/>
    </location>
</feature>
<dbReference type="Proteomes" id="UP000722459">
    <property type="component" value="Unassembled WGS sequence"/>
</dbReference>
<keyword evidence="1" id="KW-0472">Membrane</keyword>
<accession>A0A8T5GG84</accession>
<protein>
    <submittedName>
        <fullName evidence="2">Uncharacterized protein</fullName>
    </submittedName>
</protein>
<feature type="transmembrane region" description="Helical" evidence="1">
    <location>
        <begin position="193"/>
        <end position="213"/>
    </location>
</feature>
<proteinExistence type="predicted"/>
<keyword evidence="1" id="KW-1133">Transmembrane helix</keyword>
<dbReference type="AlphaFoldDB" id="A0A8T5GG84"/>
<sequence>MQDESIINVIQKMVQEGQPRERIIQTLRDLGVEEEQAKKLLLIAEADTFTLLRKEINSMVKEEFIGQKSQFEDIIHADLAKVEEEEKGKVRELAVAQLGDVRQDVINEAKAFEERVNKTINTSQKTVSMVKIALDSINERIAQIELDTEQLKVHKFRKKSMVFSYTMLGIGVVLLATSIIMFIWKFMDLDNTQILMIGIMVLASITLMFASVIS</sequence>
<organism evidence="2 3">
    <name type="scientific">Candidatus Iainarchaeum sp</name>
    <dbReference type="NCBI Taxonomy" id="3101447"/>
    <lineage>
        <taxon>Archaea</taxon>
        <taxon>Candidatus Iainarchaeota</taxon>
        <taxon>Candidatus Iainarchaeia</taxon>
        <taxon>Candidatus Iainarchaeales</taxon>
        <taxon>Candidatus Iainarchaeaceae</taxon>
        <taxon>Candidatus Iainarchaeum</taxon>
    </lineage>
</organism>
<name>A0A8T5GG84_9ARCH</name>
<gene>
    <name evidence="2" type="ORF">HON47_04090</name>
</gene>
<keyword evidence="1" id="KW-0812">Transmembrane</keyword>